<evidence type="ECO:0000313" key="12">
    <source>
        <dbReference type="Proteomes" id="UP001350005"/>
    </source>
</evidence>
<dbReference type="Proteomes" id="UP001350005">
    <property type="component" value="Unassembled WGS sequence"/>
</dbReference>
<dbReference type="InterPro" id="IPR009080">
    <property type="entry name" value="tRNAsynth_Ia_anticodon-bd"/>
</dbReference>
<evidence type="ECO:0000256" key="2">
    <source>
        <dbReference type="ARBA" id="ARBA00022741"/>
    </source>
</evidence>
<reference evidence="11 12" key="1">
    <citation type="submission" date="2024-01" db="EMBL/GenBank/DDBJ databases">
        <title>Whole genome of Chryseobacterium arthrosphaerae NNCa 2741.</title>
        <authorList>
            <person name="Boriskina E.V."/>
            <person name="Gordinskaya N.A."/>
            <person name="Kropotov V.S."/>
            <person name="Alekseeva A.E."/>
            <person name="Makhova M.A."/>
            <person name="Kryazhev D.V."/>
            <person name="Shkurkina I.S."/>
        </authorList>
    </citation>
    <scope>NUCLEOTIDE SEQUENCE [LARGE SCALE GENOMIC DNA]</scope>
    <source>
        <strain evidence="11 12">NNCa 2741</strain>
    </source>
</reference>
<evidence type="ECO:0000313" key="11">
    <source>
        <dbReference type="EMBL" id="MEE6127453.1"/>
    </source>
</evidence>
<evidence type="ECO:0000256" key="1">
    <source>
        <dbReference type="ARBA" id="ARBA00022598"/>
    </source>
</evidence>
<proteinExistence type="inferred from homology"/>
<keyword evidence="3 8" id="KW-0067">ATP-binding</keyword>
<dbReference type="CDD" id="cd07961">
    <property type="entry name" value="Anticodon_Ia_Ile_ABEc"/>
    <property type="match status" value="1"/>
</dbReference>
<organism evidence="11 12">
    <name type="scientific">Chryseobacterium arthrosphaerae</name>
    <dbReference type="NCBI Taxonomy" id="651561"/>
    <lineage>
        <taxon>Bacteria</taxon>
        <taxon>Pseudomonadati</taxon>
        <taxon>Bacteroidota</taxon>
        <taxon>Flavobacteriia</taxon>
        <taxon>Flavobacteriales</taxon>
        <taxon>Weeksellaceae</taxon>
        <taxon>Chryseobacterium group</taxon>
        <taxon>Chryseobacterium</taxon>
    </lineage>
</organism>
<evidence type="ECO:0000256" key="4">
    <source>
        <dbReference type="ARBA" id="ARBA00022917"/>
    </source>
</evidence>
<sequence length="1131" mass="129682">MSQFKEYKNLNLIDVAENVAEFWKQNKTFNKSVEIRQGNPEFVFYEGPPSANGMPGIHHVMARALKDIFCRYQTQNGKQVFRKAGWDTHGLPVELGVEKELGITKEDIGKKISIEDYNKACREAVMRYTDVWNNLTEKIGYWVDLDDPYITYKSKYMETVWWLLKQLYDKSLLYKGYTIQPYSPKAGTGLSSHELNQPGTYRDVSDTTVVAQFKVKKDSSALFNDVDGDVHILAWTTTPWTLPSNTALTVGRDIEYVVVKTFNQYTFEPVTVVLSSVLLPKVFGKKYAEGSDEDFANYTPETKVIPFRILKEFTGEKLVDTRYEQLVPWFTPNDHPENAFRVILGDFVTTEDGTGIVHTAPTFGADDARVAKMAQPEIPPMLVKDENDNLVPLVDLQGRFIKGENVPEVFSGKYIKNEYYDEGTAPEKSWDVELAILLKTENKAFKVEKYVHSYPHCWRTDKPVLYYPLDSWFVKMTAVKDRLVNLNKEINWKPKATGEGRFANWLENVNDWNLSRSRYWGIPLPIWRTDDLKEEKIIGSVEELYNEIEKSIAAGLMTENPFKGFIIGNMSESNYELVDLHKNVVDKVILVSDSGKAMKRESDLIDVWFDSGSMPYAQLHYPFENKELIDNNKAFPADFIAEGVDQTRGWFYTLHAIGTAVFDSVAYKNVMSNGLVLDKNGQKMSKRLGNAVDPFETLSVYGPDATRWYMISNANPWENLKFDIEGIDEVRRKFFGTLYNTYSFFALYANVDGFSYSEKEVENRPEIDRWILSELNLLIKDVKAFYEDYEPTRVARAINTFVNDNLSNWYVRLCRRRFWKGDYSDDKISAYQTLYTCLEVVAKLSAPIAPFFMDQLYQDLNKVTGKENCESVHLTDFPVADESLIDQDLVEKTHLAQTITSLVLSIRRAESLKVRQPLQRVLIPVLDKKTEEQILAVADLIKQEVNVKELQLINAEEASHLIIKQIKPNFKALGPKLGKDMKVVGAEISNLTTEQIAALEKEGKLDVQGYEITVDDVEISTKDIPGWTVTSDGKTTVALDLTLTDELKSEGIAREFINRIQNMRKEKNFELTDRINISIEENSPFIEDIKKNEEYISSEVLSNKIEIVSSLSNFNEIEIDEVNFKINIEKN</sequence>
<dbReference type="PRINTS" id="PR00984">
    <property type="entry name" value="TRNASYNTHILE"/>
</dbReference>
<dbReference type="InterPro" id="IPR002301">
    <property type="entry name" value="Ile-tRNA-ligase"/>
</dbReference>
<dbReference type="Gene3D" id="3.90.740.10">
    <property type="entry name" value="Valyl/Leucyl/Isoleucyl-tRNA synthetase, editing domain"/>
    <property type="match status" value="1"/>
</dbReference>
<feature type="short sequence motif" description="'HIGH' region" evidence="8">
    <location>
        <begin position="49"/>
        <end position="59"/>
    </location>
</feature>
<evidence type="ECO:0000259" key="9">
    <source>
        <dbReference type="Pfam" id="PF00133"/>
    </source>
</evidence>
<feature type="short sequence motif" description="'KMSKS' region" evidence="8">
    <location>
        <begin position="683"/>
        <end position="687"/>
    </location>
</feature>
<dbReference type="RefSeq" id="WP_241311248.1">
    <property type="nucleotide sequence ID" value="NZ_JAKYXJ010000015.1"/>
</dbReference>
<keyword evidence="2 8" id="KW-0547">Nucleotide-binding</keyword>
<dbReference type="InterPro" id="IPR014729">
    <property type="entry name" value="Rossmann-like_a/b/a_fold"/>
</dbReference>
<dbReference type="GO" id="GO:0004822">
    <property type="term" value="F:isoleucine-tRNA ligase activity"/>
    <property type="evidence" value="ECO:0007669"/>
    <property type="project" value="UniProtKB-EC"/>
</dbReference>
<protein>
    <recommendedName>
        <fullName evidence="8">Isoleucine--tRNA ligase</fullName>
        <ecNumber evidence="8">6.1.1.5</ecNumber>
    </recommendedName>
    <alternativeName>
        <fullName evidence="8">Isoleucyl-tRNA synthetase</fullName>
        <shortName evidence="8">IleRS</shortName>
    </alternativeName>
</protein>
<comment type="caution">
    <text evidence="11">The sequence shown here is derived from an EMBL/GenBank/DDBJ whole genome shotgun (WGS) entry which is preliminary data.</text>
</comment>
<evidence type="ECO:0000256" key="8">
    <source>
        <dbReference type="HAMAP-Rule" id="MF_02003"/>
    </source>
</evidence>
<dbReference type="Pfam" id="PF08264">
    <property type="entry name" value="Anticodon_1"/>
    <property type="match status" value="1"/>
</dbReference>
<dbReference type="CDD" id="cd00818">
    <property type="entry name" value="IleRS_core"/>
    <property type="match status" value="1"/>
</dbReference>
<gene>
    <name evidence="8 11" type="primary">ileS</name>
    <name evidence="11" type="ORF">V2E39_08620</name>
</gene>
<keyword evidence="5 8" id="KW-0030">Aminoacyl-tRNA synthetase</keyword>
<comment type="cofactor">
    <cofactor evidence="8">
        <name>Zn(2+)</name>
        <dbReference type="ChEBI" id="CHEBI:29105"/>
    </cofactor>
</comment>
<feature type="domain" description="Methionyl/Valyl/Leucyl/Isoleucyl-tRNA synthetase anticodon-binding" evidence="10">
    <location>
        <begin position="768"/>
        <end position="920"/>
    </location>
</feature>
<dbReference type="Pfam" id="PF00133">
    <property type="entry name" value="tRNA-synt_1"/>
    <property type="match status" value="1"/>
</dbReference>
<comment type="domain">
    <text evidence="8">IleRS has two distinct active sites: one for aminoacylation and one for editing. The misactivated valine is translocated from the active site to the editing site, which sterically excludes the correctly activated isoleucine. The single editing site contains two valyl binding pockets, one specific for each substrate (Val-AMP or Val-tRNA(Ile)).</text>
</comment>
<keyword evidence="8" id="KW-0479">Metal-binding</keyword>
<feature type="binding site" evidence="8">
    <location>
        <position position="686"/>
    </location>
    <ligand>
        <name>ATP</name>
        <dbReference type="ChEBI" id="CHEBI:30616"/>
    </ligand>
</feature>
<evidence type="ECO:0000256" key="3">
    <source>
        <dbReference type="ARBA" id="ARBA00022840"/>
    </source>
</evidence>
<dbReference type="PANTHER" id="PTHR42780:SF1">
    <property type="entry name" value="ISOLEUCINE--TRNA LIGASE, CYTOPLASMIC"/>
    <property type="match status" value="1"/>
</dbReference>
<dbReference type="InterPro" id="IPR013155">
    <property type="entry name" value="M/V/L/I-tRNA-synth_anticd-bd"/>
</dbReference>
<dbReference type="InterPro" id="IPR002300">
    <property type="entry name" value="aa-tRNA-synth_Ia"/>
</dbReference>
<keyword evidence="4 8" id="KW-0648">Protein biosynthesis</keyword>
<evidence type="ECO:0000256" key="6">
    <source>
        <dbReference type="ARBA" id="ARBA00025217"/>
    </source>
</evidence>
<dbReference type="SUPFAM" id="SSF50677">
    <property type="entry name" value="ValRS/IleRS/LeuRS editing domain"/>
    <property type="match status" value="1"/>
</dbReference>
<dbReference type="InterPro" id="IPR033709">
    <property type="entry name" value="Anticodon_Ile_ABEc"/>
</dbReference>
<keyword evidence="8" id="KW-0963">Cytoplasm</keyword>
<dbReference type="EC" id="6.1.1.5" evidence="8"/>
<dbReference type="Pfam" id="PF19302">
    <property type="entry name" value="DUF5915"/>
    <property type="match status" value="1"/>
</dbReference>
<comment type="subunit">
    <text evidence="8">Monomer.</text>
</comment>
<dbReference type="SUPFAM" id="SSF47323">
    <property type="entry name" value="Anticodon-binding domain of a subclass of class I aminoacyl-tRNA synthetases"/>
    <property type="match status" value="2"/>
</dbReference>
<comment type="subcellular location">
    <subcellularLocation>
        <location evidence="8">Cytoplasm</location>
    </subcellularLocation>
</comment>
<dbReference type="HAMAP" id="MF_02003">
    <property type="entry name" value="Ile_tRNA_synth_type2"/>
    <property type="match status" value="1"/>
</dbReference>
<comment type="similarity">
    <text evidence="8">Belongs to the class-I aminoacyl-tRNA synthetase family. IleS type 2 subfamily.</text>
</comment>
<dbReference type="Gene3D" id="1.10.730.10">
    <property type="entry name" value="Isoleucyl-tRNA Synthetase, Domain 1"/>
    <property type="match status" value="1"/>
</dbReference>
<comment type="catalytic activity">
    <reaction evidence="7 8">
        <text>tRNA(Ile) + L-isoleucine + ATP = L-isoleucyl-tRNA(Ile) + AMP + diphosphate</text>
        <dbReference type="Rhea" id="RHEA:11060"/>
        <dbReference type="Rhea" id="RHEA-COMP:9666"/>
        <dbReference type="Rhea" id="RHEA-COMP:9695"/>
        <dbReference type="ChEBI" id="CHEBI:30616"/>
        <dbReference type="ChEBI" id="CHEBI:33019"/>
        <dbReference type="ChEBI" id="CHEBI:58045"/>
        <dbReference type="ChEBI" id="CHEBI:78442"/>
        <dbReference type="ChEBI" id="CHEBI:78528"/>
        <dbReference type="ChEBI" id="CHEBI:456215"/>
        <dbReference type="EC" id="6.1.1.5"/>
    </reaction>
</comment>
<accession>A0ABU7QY17</accession>
<dbReference type="InterPro" id="IPR009008">
    <property type="entry name" value="Val/Leu/Ile-tRNA-synth_edit"/>
</dbReference>
<evidence type="ECO:0000256" key="5">
    <source>
        <dbReference type="ARBA" id="ARBA00023146"/>
    </source>
</evidence>
<evidence type="ECO:0000259" key="10">
    <source>
        <dbReference type="Pfam" id="PF08264"/>
    </source>
</evidence>
<feature type="domain" description="Aminoacyl-tRNA synthetase class Ia" evidence="9">
    <location>
        <begin position="19"/>
        <end position="722"/>
    </location>
</feature>
<comment type="function">
    <text evidence="6 8">Catalyzes the attachment of isoleucine to tRNA(Ile). As IleRS can inadvertently accommodate and process structurally similar amino acids such as valine, to avoid such errors it has two additional distinct tRNA(Ile)-dependent editing activities. One activity is designated as 'pretransfer' editing and involves the hydrolysis of activated Val-AMP. The other activity is designated 'posttransfer' editing and involves deacylation of mischarged Val-tRNA(Ile).</text>
</comment>
<dbReference type="EMBL" id="JAZGJU010000014">
    <property type="protein sequence ID" value="MEE6127453.1"/>
    <property type="molecule type" value="Genomic_DNA"/>
</dbReference>
<dbReference type="NCBIfam" id="TIGR00392">
    <property type="entry name" value="ileS"/>
    <property type="match status" value="1"/>
</dbReference>
<evidence type="ECO:0000256" key="7">
    <source>
        <dbReference type="ARBA" id="ARBA00048359"/>
    </source>
</evidence>
<dbReference type="PANTHER" id="PTHR42780">
    <property type="entry name" value="SOLEUCYL-TRNA SYNTHETASE"/>
    <property type="match status" value="1"/>
</dbReference>
<dbReference type="SUPFAM" id="SSF52374">
    <property type="entry name" value="Nucleotidylyl transferase"/>
    <property type="match status" value="1"/>
</dbReference>
<keyword evidence="12" id="KW-1185">Reference proteome</keyword>
<dbReference type="InterPro" id="IPR023586">
    <property type="entry name" value="Ile-tRNA-ligase_type2"/>
</dbReference>
<keyword evidence="1 8" id="KW-0436">Ligase</keyword>
<keyword evidence="8" id="KW-0862">Zinc</keyword>
<dbReference type="Gene3D" id="3.40.50.620">
    <property type="entry name" value="HUPs"/>
    <property type="match status" value="2"/>
</dbReference>
<name>A0ABU7QY17_9FLAO</name>